<name>A0A380MKB2_9GAMM</name>
<dbReference type="Gene3D" id="2.40.50.140">
    <property type="entry name" value="Nucleic acid-binding proteins"/>
    <property type="match status" value="1"/>
</dbReference>
<evidence type="ECO:0000256" key="3">
    <source>
        <dbReference type="ARBA" id="ARBA00022741"/>
    </source>
</evidence>
<comment type="similarity">
    <text evidence="1 15">Belongs to the helicase family. RecG subfamily.</text>
</comment>
<feature type="domain" description="Helicase ATP-binding" evidence="16">
    <location>
        <begin position="277"/>
        <end position="441"/>
    </location>
</feature>
<dbReference type="SUPFAM" id="SSF52540">
    <property type="entry name" value="P-loop containing nucleoside triphosphate hydrolases"/>
    <property type="match status" value="2"/>
</dbReference>
<dbReference type="NCBIfam" id="NF008168">
    <property type="entry name" value="PRK10917.2-2"/>
    <property type="match status" value="1"/>
</dbReference>
<dbReference type="AlphaFoldDB" id="A0A380MKB2"/>
<evidence type="ECO:0000313" key="18">
    <source>
        <dbReference type="EMBL" id="SUO91559.1"/>
    </source>
</evidence>
<dbReference type="GO" id="GO:0006281">
    <property type="term" value="P:DNA repair"/>
    <property type="evidence" value="ECO:0007669"/>
    <property type="project" value="UniProtKB-UniRule"/>
</dbReference>
<dbReference type="NCBIfam" id="TIGR00643">
    <property type="entry name" value="recG"/>
    <property type="match status" value="1"/>
</dbReference>
<dbReference type="FunFam" id="3.40.50.300:FF:000391">
    <property type="entry name" value="ATP-dependent DNA helicase RecG"/>
    <property type="match status" value="1"/>
</dbReference>
<evidence type="ECO:0000256" key="4">
    <source>
        <dbReference type="ARBA" id="ARBA00022763"/>
    </source>
</evidence>
<dbReference type="InterPro" id="IPR027417">
    <property type="entry name" value="P-loop_NTPase"/>
</dbReference>
<evidence type="ECO:0000256" key="14">
    <source>
        <dbReference type="ARBA" id="ARBA00048988"/>
    </source>
</evidence>
<dbReference type="SMART" id="SM00490">
    <property type="entry name" value="HELICc"/>
    <property type="match status" value="1"/>
</dbReference>
<dbReference type="InterPro" id="IPR045562">
    <property type="entry name" value="RecG_dom3_C"/>
</dbReference>
<sequence length="683" mass="75858">MLDFDDSLQSALGLSDALTQTFLRAGLRRVRDVLLTLPLRYEDRSHLTPVAALRDGQTALVHGYVQRCQIQEGRRRLLRVEIKDDNGDVFRLVYFRFYPSQIKPFRENRRGLFYGKVAYNSYGYDMAHPEITWLDEGDVVQLPDSLQAVYPSVKGLSQMRWRQAVHQLLAQLPPAPQDPLSAAGYWDFARALHALHQPSLAEVLPCPDDNQHPAKKRLIIEELAAHQLSLHNARTQLRRLPAPALPADSPLVRRFLQGLPFQLTEAQARVYQEIAADMARPVPMLRLVQGDVGSGKTVIALLACLQAVAAGKQAVFMAPTELLAEQHAQNMQRLLADLPLRSVLLVSKLRAKEKRQILAEIAAGEAHLIIGTHAVFQEQVQYQDLALVAVDEQHRFGVHQRLQLQEKAAAGQAVHQLVLTATPIPRTLAMSAYGELDTSIIDVLPAGRQPIRTSVMSNARRDELIARVGAACRQGAQAYWVCPLIEESEVLECENAEAVSAHIQALLPDVRVALVHGRIESKERSETMRRFAAAEIDLLVATTVIEVGVDVPNASLMVIENAERFGLSQLHQLRGRVGRGSVQSDCILMYQAPLGETAKRRLNMMRDSTDGFRIAEEDLRIRGAGELLGTRQTGALGLKIADIERDQVLLAEAEQIADALEGSDYAAVLLARWIGKNTEYLKV</sequence>
<keyword evidence="7 15" id="KW-0067">ATP-binding</keyword>
<keyword evidence="8" id="KW-0238">DNA-binding</keyword>
<dbReference type="GO" id="GO:0006310">
    <property type="term" value="P:DNA recombination"/>
    <property type="evidence" value="ECO:0007669"/>
    <property type="project" value="UniProtKB-UniRule"/>
</dbReference>
<dbReference type="EC" id="5.6.2.4" evidence="13 15"/>
<evidence type="ECO:0000259" key="17">
    <source>
        <dbReference type="PROSITE" id="PS51194"/>
    </source>
</evidence>
<dbReference type="GO" id="GO:0016887">
    <property type="term" value="F:ATP hydrolysis activity"/>
    <property type="evidence" value="ECO:0007669"/>
    <property type="project" value="RHEA"/>
</dbReference>
<keyword evidence="11" id="KW-0413">Isomerase</keyword>
<dbReference type="Pfam" id="PF00270">
    <property type="entry name" value="DEAD"/>
    <property type="match status" value="1"/>
</dbReference>
<dbReference type="PROSITE" id="PS51192">
    <property type="entry name" value="HELICASE_ATP_BIND_1"/>
    <property type="match status" value="1"/>
</dbReference>
<dbReference type="InterPro" id="IPR011545">
    <property type="entry name" value="DEAD/DEAH_box_helicase_dom"/>
</dbReference>
<comment type="catalytic activity">
    <reaction evidence="14 15">
        <text>ATP + H2O = ADP + phosphate + H(+)</text>
        <dbReference type="Rhea" id="RHEA:13065"/>
        <dbReference type="ChEBI" id="CHEBI:15377"/>
        <dbReference type="ChEBI" id="CHEBI:15378"/>
        <dbReference type="ChEBI" id="CHEBI:30616"/>
        <dbReference type="ChEBI" id="CHEBI:43474"/>
        <dbReference type="ChEBI" id="CHEBI:456216"/>
        <dbReference type="EC" id="5.6.2.4"/>
    </reaction>
</comment>
<dbReference type="GO" id="GO:0003677">
    <property type="term" value="F:DNA binding"/>
    <property type="evidence" value="ECO:0007669"/>
    <property type="project" value="UniProtKB-KW"/>
</dbReference>
<proteinExistence type="inferred from homology"/>
<dbReference type="InterPro" id="IPR001650">
    <property type="entry name" value="Helicase_C-like"/>
</dbReference>
<protein>
    <recommendedName>
        <fullName evidence="2 15">ATP-dependent DNA helicase RecG</fullName>
        <ecNumber evidence="13 15">5.6.2.4</ecNumber>
    </recommendedName>
</protein>
<dbReference type="EMBL" id="UHIA01000003">
    <property type="protein sequence ID" value="SUO91559.1"/>
    <property type="molecule type" value="Genomic_DNA"/>
</dbReference>
<reference evidence="18 19" key="1">
    <citation type="submission" date="2018-06" db="EMBL/GenBank/DDBJ databases">
        <authorList>
            <consortium name="Pathogen Informatics"/>
            <person name="Doyle S."/>
        </authorList>
    </citation>
    <scope>NUCLEOTIDE SEQUENCE [LARGE SCALE GENOMIC DNA]</scope>
    <source>
        <strain evidence="18 19">NCTC10717</strain>
    </source>
</reference>
<dbReference type="InterPro" id="IPR012340">
    <property type="entry name" value="NA-bd_OB-fold"/>
</dbReference>
<evidence type="ECO:0000256" key="6">
    <source>
        <dbReference type="ARBA" id="ARBA00022806"/>
    </source>
</evidence>
<dbReference type="GO" id="GO:0005524">
    <property type="term" value="F:ATP binding"/>
    <property type="evidence" value="ECO:0007669"/>
    <property type="project" value="UniProtKB-KW"/>
</dbReference>
<evidence type="ECO:0000256" key="2">
    <source>
        <dbReference type="ARBA" id="ARBA00017846"/>
    </source>
</evidence>
<evidence type="ECO:0000259" key="16">
    <source>
        <dbReference type="PROSITE" id="PS51192"/>
    </source>
</evidence>
<comment type="catalytic activity">
    <reaction evidence="12 15">
        <text>Couples ATP hydrolysis with the unwinding of duplex DNA by translocating in the 3'-5' direction.</text>
        <dbReference type="EC" id="5.6.2.4"/>
    </reaction>
</comment>
<dbReference type="Proteomes" id="UP000254575">
    <property type="component" value="Unassembled WGS sequence"/>
</dbReference>
<dbReference type="PANTHER" id="PTHR47964">
    <property type="entry name" value="ATP-DEPENDENT DNA HELICASE HOMOLOG RECG, CHLOROPLASTIC"/>
    <property type="match status" value="1"/>
</dbReference>
<evidence type="ECO:0000256" key="9">
    <source>
        <dbReference type="ARBA" id="ARBA00023172"/>
    </source>
</evidence>
<dbReference type="SMART" id="SM00487">
    <property type="entry name" value="DEXDc"/>
    <property type="match status" value="1"/>
</dbReference>
<accession>A0A380MKB2</accession>
<evidence type="ECO:0000256" key="1">
    <source>
        <dbReference type="ARBA" id="ARBA00007504"/>
    </source>
</evidence>
<evidence type="ECO:0000256" key="5">
    <source>
        <dbReference type="ARBA" id="ARBA00022801"/>
    </source>
</evidence>
<dbReference type="PROSITE" id="PS51194">
    <property type="entry name" value="HELICASE_CTER"/>
    <property type="match status" value="1"/>
</dbReference>
<evidence type="ECO:0000256" key="8">
    <source>
        <dbReference type="ARBA" id="ARBA00023125"/>
    </source>
</evidence>
<dbReference type="NCBIfam" id="NF008163">
    <property type="entry name" value="PRK10917.1-1"/>
    <property type="match status" value="1"/>
</dbReference>
<evidence type="ECO:0000313" key="19">
    <source>
        <dbReference type="Proteomes" id="UP000254575"/>
    </source>
</evidence>
<feature type="domain" description="Helicase C-terminal" evidence="17">
    <location>
        <begin position="474"/>
        <end position="620"/>
    </location>
</feature>
<dbReference type="Pfam" id="PF17191">
    <property type="entry name" value="RecG_wedge"/>
    <property type="match status" value="1"/>
</dbReference>
<evidence type="ECO:0000256" key="7">
    <source>
        <dbReference type="ARBA" id="ARBA00022840"/>
    </source>
</evidence>
<evidence type="ECO:0000256" key="12">
    <source>
        <dbReference type="ARBA" id="ARBA00034617"/>
    </source>
</evidence>
<dbReference type="InterPro" id="IPR004609">
    <property type="entry name" value="ATP-dep_DNA_helicase_RecG"/>
</dbReference>
<dbReference type="PANTHER" id="PTHR47964:SF1">
    <property type="entry name" value="ATP-DEPENDENT DNA HELICASE HOMOLOG RECG, CHLOROPLASTIC"/>
    <property type="match status" value="1"/>
</dbReference>
<keyword evidence="3 15" id="KW-0547">Nucleotide-binding</keyword>
<dbReference type="CDD" id="cd17992">
    <property type="entry name" value="DEXHc_RecG"/>
    <property type="match status" value="1"/>
</dbReference>
<evidence type="ECO:0000256" key="11">
    <source>
        <dbReference type="ARBA" id="ARBA00023235"/>
    </source>
</evidence>
<dbReference type="Pfam" id="PF00271">
    <property type="entry name" value="Helicase_C"/>
    <property type="match status" value="1"/>
</dbReference>
<organism evidence="18 19">
    <name type="scientific">Suttonella indologenes</name>
    <dbReference type="NCBI Taxonomy" id="13276"/>
    <lineage>
        <taxon>Bacteria</taxon>
        <taxon>Pseudomonadati</taxon>
        <taxon>Pseudomonadota</taxon>
        <taxon>Gammaproteobacteria</taxon>
        <taxon>Cardiobacteriales</taxon>
        <taxon>Cardiobacteriaceae</taxon>
        <taxon>Suttonella</taxon>
    </lineage>
</organism>
<keyword evidence="9 15" id="KW-0233">DNA recombination</keyword>
<comment type="function">
    <text evidence="15">Plays a critical role in recombination and DNA repair. Helps process Holliday junction intermediates to mature products by catalyzing branch migration. Has replication fork regression activity, unwinds stalled or blocked replication forks to make a HJ that can be resolved. Has a DNA unwinding activity characteristic of a DNA helicase with 3'-5' polarity.</text>
</comment>
<evidence type="ECO:0000256" key="10">
    <source>
        <dbReference type="ARBA" id="ARBA00023204"/>
    </source>
</evidence>
<keyword evidence="6 15" id="KW-0347">Helicase</keyword>
<evidence type="ECO:0000256" key="13">
    <source>
        <dbReference type="ARBA" id="ARBA00034808"/>
    </source>
</evidence>
<dbReference type="InterPro" id="IPR047112">
    <property type="entry name" value="RecG/Mfd"/>
</dbReference>
<dbReference type="GO" id="GO:0043138">
    <property type="term" value="F:3'-5' DNA helicase activity"/>
    <property type="evidence" value="ECO:0007669"/>
    <property type="project" value="UniProtKB-EC"/>
</dbReference>
<dbReference type="CDD" id="cd04488">
    <property type="entry name" value="RecG_wedge_OBF"/>
    <property type="match status" value="1"/>
</dbReference>
<dbReference type="InterPro" id="IPR014001">
    <property type="entry name" value="Helicase_ATP-bd"/>
</dbReference>
<gene>
    <name evidence="18" type="primary">recG</name>
    <name evidence="18" type="ORF">NCTC10717_00211</name>
</gene>
<dbReference type="Pfam" id="PF19833">
    <property type="entry name" value="RecG_dom3_C"/>
    <property type="match status" value="1"/>
</dbReference>
<keyword evidence="5 15" id="KW-0378">Hydrolase</keyword>
<keyword evidence="4 15" id="KW-0227">DNA damage</keyword>
<dbReference type="SUPFAM" id="SSF50249">
    <property type="entry name" value="Nucleic acid-binding proteins"/>
    <property type="match status" value="1"/>
</dbReference>
<keyword evidence="10 15" id="KW-0234">DNA repair</keyword>
<dbReference type="InterPro" id="IPR033454">
    <property type="entry name" value="RecG_wedge"/>
</dbReference>
<dbReference type="Gene3D" id="3.40.50.300">
    <property type="entry name" value="P-loop containing nucleotide triphosphate hydrolases"/>
    <property type="match status" value="2"/>
</dbReference>
<dbReference type="RefSeq" id="WP_115217532.1">
    <property type="nucleotide sequence ID" value="NZ_UHIA01000003.1"/>
</dbReference>
<keyword evidence="19" id="KW-1185">Reference proteome</keyword>
<evidence type="ECO:0000256" key="15">
    <source>
        <dbReference type="RuleBase" id="RU363016"/>
    </source>
</evidence>
<dbReference type="OrthoDB" id="9804325at2"/>